<sequence length="358" mass="41880">MKNYLFFKRPIYFLLLNFIIWNIAFIPFVPASVAPYVDETYSSKPDLYDALLNTFFPISFVILLNASGESGSIKNKLLPLLDDVLYNTITWVIPLIVSFSYGDLLAIKIFSIVNMCLHVICAATAIYRWEKIGTCKFNGYVRTIYMFLVAFPDIAIPTFWIVNITTRHTFDSINMMFLILFVFLLVSLISFFIINLFYINYKLASVFVVIYFYAPNIIQTLLIILNWPINFYFVKACVFILVLSLTRNVSYFTDKVPNEFLATSTTLTQASLSMYVRSQFSNEDQKEIIDEKIDEMKRSMDENDKNTDEIKISMDEKDKHMDEMKRLMMDEMKKSMDEMKRSMMDEMKNSINEMKKNS</sequence>
<evidence type="ECO:0000313" key="2">
    <source>
        <dbReference type="EMBL" id="RIA86608.1"/>
    </source>
</evidence>
<proteinExistence type="predicted"/>
<accession>A0A397SKR5</accession>
<protein>
    <recommendedName>
        <fullName evidence="4">Transmembrane protein</fullName>
    </recommendedName>
</protein>
<dbReference type="AlphaFoldDB" id="A0A397SKR5"/>
<dbReference type="Proteomes" id="UP000265703">
    <property type="component" value="Unassembled WGS sequence"/>
</dbReference>
<evidence type="ECO:0000313" key="3">
    <source>
        <dbReference type="Proteomes" id="UP000265703"/>
    </source>
</evidence>
<feature type="transmembrane region" description="Helical" evidence="1">
    <location>
        <begin position="105"/>
        <end position="127"/>
    </location>
</feature>
<feature type="transmembrane region" description="Helical" evidence="1">
    <location>
        <begin position="173"/>
        <end position="199"/>
    </location>
</feature>
<name>A0A397SKR5_9GLOM</name>
<evidence type="ECO:0008006" key="4">
    <source>
        <dbReference type="Google" id="ProtNLM"/>
    </source>
</evidence>
<reference evidence="2 3" key="1">
    <citation type="submission" date="2018-06" db="EMBL/GenBank/DDBJ databases">
        <title>Comparative genomics reveals the genomic features of Rhizophagus irregularis, R. cerebriforme, R. diaphanum and Gigaspora rosea, and their symbiotic lifestyle signature.</title>
        <authorList>
            <person name="Morin E."/>
            <person name="San Clemente H."/>
            <person name="Chen E.C.H."/>
            <person name="De La Providencia I."/>
            <person name="Hainaut M."/>
            <person name="Kuo A."/>
            <person name="Kohler A."/>
            <person name="Murat C."/>
            <person name="Tang N."/>
            <person name="Roy S."/>
            <person name="Loubradou J."/>
            <person name="Henrissat B."/>
            <person name="Grigoriev I.V."/>
            <person name="Corradi N."/>
            <person name="Roux C."/>
            <person name="Martin F.M."/>
        </authorList>
    </citation>
    <scope>NUCLEOTIDE SEQUENCE [LARGE SCALE GENOMIC DNA]</scope>
    <source>
        <strain evidence="2 3">DAOM 227022</strain>
    </source>
</reference>
<feature type="transmembrane region" description="Helical" evidence="1">
    <location>
        <begin position="50"/>
        <end position="68"/>
    </location>
</feature>
<dbReference type="OrthoDB" id="2434437at2759"/>
<feature type="transmembrane region" description="Helical" evidence="1">
    <location>
        <begin position="12"/>
        <end position="30"/>
    </location>
</feature>
<keyword evidence="1" id="KW-1133">Transmembrane helix</keyword>
<evidence type="ECO:0000256" key="1">
    <source>
        <dbReference type="SAM" id="Phobius"/>
    </source>
</evidence>
<dbReference type="EMBL" id="QKYT01000354">
    <property type="protein sequence ID" value="RIA86608.1"/>
    <property type="molecule type" value="Genomic_DNA"/>
</dbReference>
<keyword evidence="1" id="KW-0812">Transmembrane</keyword>
<feature type="transmembrane region" description="Helical" evidence="1">
    <location>
        <begin position="206"/>
        <end position="225"/>
    </location>
</feature>
<keyword evidence="3" id="KW-1185">Reference proteome</keyword>
<feature type="transmembrane region" description="Helical" evidence="1">
    <location>
        <begin position="80"/>
        <end position="99"/>
    </location>
</feature>
<keyword evidence="1" id="KW-0472">Membrane</keyword>
<organism evidence="2 3">
    <name type="scientific">Glomus cerebriforme</name>
    <dbReference type="NCBI Taxonomy" id="658196"/>
    <lineage>
        <taxon>Eukaryota</taxon>
        <taxon>Fungi</taxon>
        <taxon>Fungi incertae sedis</taxon>
        <taxon>Mucoromycota</taxon>
        <taxon>Glomeromycotina</taxon>
        <taxon>Glomeromycetes</taxon>
        <taxon>Glomerales</taxon>
        <taxon>Glomeraceae</taxon>
        <taxon>Glomus</taxon>
    </lineage>
</organism>
<comment type="caution">
    <text evidence="2">The sequence shown here is derived from an EMBL/GenBank/DDBJ whole genome shotgun (WGS) entry which is preliminary data.</text>
</comment>
<feature type="transmembrane region" description="Helical" evidence="1">
    <location>
        <begin position="231"/>
        <end position="249"/>
    </location>
</feature>
<gene>
    <name evidence="2" type="ORF">C1645_855871</name>
</gene>
<feature type="transmembrane region" description="Helical" evidence="1">
    <location>
        <begin position="139"/>
        <end position="161"/>
    </location>
</feature>